<dbReference type="Gene3D" id="3.40.190.10">
    <property type="entry name" value="Periplasmic binding protein-like II"/>
    <property type="match status" value="2"/>
</dbReference>
<organism evidence="4 5">
    <name type="scientific">Gemmobacter aquatilis</name>
    <dbReference type="NCBI Taxonomy" id="933059"/>
    <lineage>
        <taxon>Bacteria</taxon>
        <taxon>Pseudomonadati</taxon>
        <taxon>Pseudomonadota</taxon>
        <taxon>Alphaproteobacteria</taxon>
        <taxon>Rhodobacterales</taxon>
        <taxon>Paracoccaceae</taxon>
        <taxon>Gemmobacter</taxon>
    </lineage>
</organism>
<accession>A0A1H8FR52</accession>
<dbReference type="PANTHER" id="PTHR43649">
    <property type="entry name" value="ARABINOSE-BINDING PROTEIN-RELATED"/>
    <property type="match status" value="1"/>
</dbReference>
<dbReference type="InterPro" id="IPR006059">
    <property type="entry name" value="SBP"/>
</dbReference>
<name>A0A1H8FR52_9RHOB</name>
<comment type="similarity">
    <text evidence="2">Belongs to the bacterial solute-binding protein 1 family.</text>
</comment>
<keyword evidence="5" id="KW-1185">Reference proteome</keyword>
<keyword evidence="3" id="KW-0732">Signal</keyword>
<gene>
    <name evidence="4" type="ORF">SAMN04488103_104234</name>
</gene>
<dbReference type="InterPro" id="IPR050490">
    <property type="entry name" value="Bact_solute-bd_prot1"/>
</dbReference>
<evidence type="ECO:0000313" key="5">
    <source>
        <dbReference type="Proteomes" id="UP000198761"/>
    </source>
</evidence>
<evidence type="ECO:0000256" key="3">
    <source>
        <dbReference type="SAM" id="SignalP"/>
    </source>
</evidence>
<feature type="chain" id="PRO_5011617005" evidence="3">
    <location>
        <begin position="24"/>
        <end position="437"/>
    </location>
</feature>
<dbReference type="Pfam" id="PF01547">
    <property type="entry name" value="SBP_bac_1"/>
    <property type="match status" value="1"/>
</dbReference>
<dbReference type="GO" id="GO:0042597">
    <property type="term" value="C:periplasmic space"/>
    <property type="evidence" value="ECO:0007669"/>
    <property type="project" value="UniProtKB-SubCell"/>
</dbReference>
<dbReference type="Proteomes" id="UP000198761">
    <property type="component" value="Unassembled WGS sequence"/>
</dbReference>
<comment type="subcellular location">
    <subcellularLocation>
        <location evidence="1">Periplasm</location>
    </subcellularLocation>
</comment>
<dbReference type="RefSeq" id="WP_091300746.1">
    <property type="nucleotide sequence ID" value="NZ_FOCE01000004.1"/>
</dbReference>
<dbReference type="PANTHER" id="PTHR43649:SF12">
    <property type="entry name" value="DIACETYLCHITOBIOSE BINDING PROTEIN DASA"/>
    <property type="match status" value="1"/>
</dbReference>
<evidence type="ECO:0000256" key="2">
    <source>
        <dbReference type="ARBA" id="ARBA00008520"/>
    </source>
</evidence>
<evidence type="ECO:0000256" key="1">
    <source>
        <dbReference type="ARBA" id="ARBA00004418"/>
    </source>
</evidence>
<evidence type="ECO:0000313" key="4">
    <source>
        <dbReference type="EMBL" id="SEN34050.1"/>
    </source>
</evidence>
<protein>
    <submittedName>
        <fullName evidence="4">Sorbitol-binding protein /mannitol-binding protein</fullName>
    </submittedName>
</protein>
<dbReference type="STRING" id="933059.SAMN04488103_104234"/>
<dbReference type="AlphaFoldDB" id="A0A1H8FR52"/>
<reference evidence="4 5" key="1">
    <citation type="submission" date="2016-10" db="EMBL/GenBank/DDBJ databases">
        <authorList>
            <person name="de Groot N.N."/>
        </authorList>
    </citation>
    <scope>NUCLEOTIDE SEQUENCE [LARGE SCALE GENOMIC DNA]</scope>
    <source>
        <strain evidence="4 5">DSM 3857</strain>
    </source>
</reference>
<proteinExistence type="inferred from homology"/>
<sequence length="437" mass="47135">MKLTIRALLGASVALALAGAAQAETTITVATVNNGDMIRMQSLMDDFYAKHPDIKVDWVALEENVLRQKVTTDIATKGGQFDVMTIGTYEAPIWGKQGWLVSLNDLPAEYDVDDLLPAIRGGLTVDGNLVAAPFYGESSMVMYRTDLMEKAGLTMPEAPTWDDIKKAAAAMTDKGAEVYGICLRGKAGWGENMAFLTAMSNSYGAKWFDMDWKPQFDGEAWKATLTDYLALMNDYGPPGASNNGFNENLALFQQGKCGMWIDATVAASFVTNPKESTVADKVGFALAPDTGKGKRGNWLWAWNLGIPAGSQKIDAAKTFVAWATSKEYLELVASKEGWANVPPGTRTSLYANPEYQKVPFAKMTLDSINAADPTKPTVDEVPYVGVQFVAIPEFQGIGTAVGQQFSAALAGSISAEEALAKAQEITTTEMTRSGYIK</sequence>
<dbReference type="OrthoDB" id="9804061at2"/>
<dbReference type="SUPFAM" id="SSF53850">
    <property type="entry name" value="Periplasmic binding protein-like II"/>
    <property type="match status" value="1"/>
</dbReference>
<dbReference type="EMBL" id="FOCE01000004">
    <property type="protein sequence ID" value="SEN34050.1"/>
    <property type="molecule type" value="Genomic_DNA"/>
</dbReference>
<dbReference type="CDD" id="cd13585">
    <property type="entry name" value="PBP2_TMBP_like"/>
    <property type="match status" value="1"/>
</dbReference>
<feature type="signal peptide" evidence="3">
    <location>
        <begin position="1"/>
        <end position="23"/>
    </location>
</feature>